<keyword evidence="3" id="KW-0472">Membrane</keyword>
<proteinExistence type="inferred from homology"/>
<dbReference type="InterPro" id="IPR003593">
    <property type="entry name" value="AAA+_ATPase"/>
</dbReference>
<keyword evidence="3" id="KW-1003">Cell membrane</keyword>
<protein>
    <submittedName>
        <fullName evidence="7">ABC transporter</fullName>
    </submittedName>
</protein>
<dbReference type="AlphaFoldDB" id="A0A076PHJ0"/>
<dbReference type="GO" id="GO:0055085">
    <property type="term" value="P:transmembrane transport"/>
    <property type="evidence" value="ECO:0007669"/>
    <property type="project" value="UniProtKB-ARBA"/>
</dbReference>
<dbReference type="KEGG" id="ctes:O987_04355"/>
<dbReference type="CDD" id="cd03257">
    <property type="entry name" value="ABC_NikE_OppD_transporters"/>
    <property type="match status" value="1"/>
</dbReference>
<evidence type="ECO:0000313" key="8">
    <source>
        <dbReference type="Proteomes" id="UP000028782"/>
    </source>
</evidence>
<dbReference type="PROSITE" id="PS00211">
    <property type="entry name" value="ABC_TRANSPORTER_1"/>
    <property type="match status" value="1"/>
</dbReference>
<accession>A0A076PHJ0</accession>
<dbReference type="SUPFAM" id="SSF52540">
    <property type="entry name" value="P-loop containing nucleoside triphosphate hydrolases"/>
    <property type="match status" value="1"/>
</dbReference>
<dbReference type="InterPro" id="IPR027417">
    <property type="entry name" value="P-loop_NTPase"/>
</dbReference>
<keyword evidence="4" id="KW-0547">Nucleotide-binding</keyword>
<comment type="similarity">
    <text evidence="1">Belongs to the ABC transporter superfamily.</text>
</comment>
<dbReference type="GO" id="GO:0005524">
    <property type="term" value="F:ATP binding"/>
    <property type="evidence" value="ECO:0007669"/>
    <property type="project" value="UniProtKB-KW"/>
</dbReference>
<organism evidence="7 8">
    <name type="scientific">Comamonas testosteroni TK102</name>
    <dbReference type="NCBI Taxonomy" id="1392005"/>
    <lineage>
        <taxon>Bacteria</taxon>
        <taxon>Pseudomonadati</taxon>
        <taxon>Pseudomonadota</taxon>
        <taxon>Betaproteobacteria</taxon>
        <taxon>Burkholderiales</taxon>
        <taxon>Comamonadaceae</taxon>
        <taxon>Comamonas</taxon>
    </lineage>
</organism>
<dbReference type="InterPro" id="IPR003439">
    <property type="entry name" value="ABC_transporter-like_ATP-bd"/>
</dbReference>
<dbReference type="Gene3D" id="3.40.50.300">
    <property type="entry name" value="P-loop containing nucleotide triphosphate hydrolases"/>
    <property type="match status" value="1"/>
</dbReference>
<dbReference type="FunFam" id="3.40.50.300:FF:000016">
    <property type="entry name" value="Oligopeptide ABC transporter ATP-binding component"/>
    <property type="match status" value="1"/>
</dbReference>
<dbReference type="HOGENOM" id="CLU_000604_1_23_4"/>
<evidence type="ECO:0000313" key="7">
    <source>
        <dbReference type="EMBL" id="AIJ45038.1"/>
    </source>
</evidence>
<dbReference type="PANTHER" id="PTHR43776">
    <property type="entry name" value="TRANSPORT ATP-BINDING PROTEIN"/>
    <property type="match status" value="1"/>
</dbReference>
<dbReference type="GO" id="GO:0015833">
    <property type="term" value="P:peptide transport"/>
    <property type="evidence" value="ECO:0007669"/>
    <property type="project" value="InterPro"/>
</dbReference>
<dbReference type="PROSITE" id="PS50893">
    <property type="entry name" value="ABC_TRANSPORTER_2"/>
    <property type="match status" value="1"/>
</dbReference>
<dbReference type="InterPro" id="IPR050319">
    <property type="entry name" value="ABC_transp_ATP-bind"/>
</dbReference>
<name>A0A076PHJ0_COMTE</name>
<evidence type="ECO:0000259" key="6">
    <source>
        <dbReference type="PROSITE" id="PS50893"/>
    </source>
</evidence>
<keyword evidence="2" id="KW-0813">Transport</keyword>
<dbReference type="PANTHER" id="PTHR43776:SF7">
    <property type="entry name" value="D,D-DIPEPTIDE TRANSPORT ATP-BINDING PROTEIN DDPF-RELATED"/>
    <property type="match status" value="1"/>
</dbReference>
<reference evidence="7 8" key="1">
    <citation type="journal article" date="2014" name="Genome Announc.">
        <title>Complete Genome Sequence of Polychlorinated Biphenyl Degrader Comamonas testosteroni TK102 (NBRC 109938).</title>
        <authorList>
            <person name="Fukuda K."/>
            <person name="Hosoyama A."/>
            <person name="Tsuchikane K."/>
            <person name="Ohji S."/>
            <person name="Yamazoe A."/>
            <person name="Fujita N."/>
            <person name="Shintani M."/>
            <person name="Kimbara K."/>
        </authorList>
    </citation>
    <scope>NUCLEOTIDE SEQUENCE [LARGE SCALE GENOMIC DNA]</scope>
    <source>
        <strain evidence="7">TK102</strain>
    </source>
</reference>
<feature type="domain" description="ABC transporter" evidence="6">
    <location>
        <begin position="18"/>
        <end position="269"/>
    </location>
</feature>
<evidence type="ECO:0000256" key="5">
    <source>
        <dbReference type="ARBA" id="ARBA00022840"/>
    </source>
</evidence>
<keyword evidence="5" id="KW-0067">ATP-binding</keyword>
<evidence type="ECO:0000256" key="1">
    <source>
        <dbReference type="ARBA" id="ARBA00005417"/>
    </source>
</evidence>
<dbReference type="RefSeq" id="WP_043370947.1">
    <property type="nucleotide sequence ID" value="NZ_CP006704.1"/>
</dbReference>
<dbReference type="InterPro" id="IPR013563">
    <property type="entry name" value="Oligopep_ABC_C"/>
</dbReference>
<dbReference type="Proteomes" id="UP000028782">
    <property type="component" value="Chromosome"/>
</dbReference>
<dbReference type="EMBL" id="CP006704">
    <property type="protein sequence ID" value="AIJ45038.1"/>
    <property type="molecule type" value="Genomic_DNA"/>
</dbReference>
<dbReference type="GO" id="GO:0016887">
    <property type="term" value="F:ATP hydrolysis activity"/>
    <property type="evidence" value="ECO:0007669"/>
    <property type="project" value="InterPro"/>
</dbReference>
<dbReference type="InterPro" id="IPR017871">
    <property type="entry name" value="ABC_transporter-like_CS"/>
</dbReference>
<dbReference type="Pfam" id="PF00005">
    <property type="entry name" value="ABC_tran"/>
    <property type="match status" value="1"/>
</dbReference>
<evidence type="ECO:0000256" key="4">
    <source>
        <dbReference type="ARBA" id="ARBA00022741"/>
    </source>
</evidence>
<dbReference type="Pfam" id="PF08352">
    <property type="entry name" value="oligo_HPY"/>
    <property type="match status" value="1"/>
</dbReference>
<evidence type="ECO:0000256" key="2">
    <source>
        <dbReference type="ARBA" id="ARBA00022448"/>
    </source>
</evidence>
<sequence length="276" mass="30338">MNGPAATGVTGVASEMLLRASGLKRAYSRPRTSLWHKPEPLQALRGVSFELPAGQSLGVVGESGSGKSTLARLVMALDRPSEGTVELLGRNLHQLGEQALRAARRDFQMVFQDPYGSLDPRMTVERIVSEPLATLNEKPGREARRLQVLEVLEQVGLRAQDADKYPHEFSGGQRQRIAIARALITRPRLIVADEPVSALDVSVQAQVLNLMQDLQRELSLSYLFISHDLAVVQHVCDQVLVLHQGLVVERGTPRQLFSTPAHPYTQALVRAAPRVL</sequence>
<evidence type="ECO:0000256" key="3">
    <source>
        <dbReference type="ARBA" id="ARBA00022475"/>
    </source>
</evidence>
<gene>
    <name evidence="7" type="ORF">O987_04355</name>
</gene>
<dbReference type="SMART" id="SM00382">
    <property type="entry name" value="AAA"/>
    <property type="match status" value="1"/>
</dbReference>